<dbReference type="Gene3D" id="3.30.559.30">
    <property type="entry name" value="Nonribosomal peptide synthetase, condensation domain"/>
    <property type="match status" value="1"/>
</dbReference>
<protein>
    <submittedName>
        <fullName evidence="1">Amino acid adenylation</fullName>
    </submittedName>
</protein>
<comment type="caution">
    <text evidence="1">The sequence shown here is derived from an EMBL/GenBank/DDBJ whole genome shotgun (WGS) entry which is preliminary data.</text>
</comment>
<evidence type="ECO:0000313" key="1">
    <source>
        <dbReference type="EMBL" id="EGH35172.1"/>
    </source>
</evidence>
<name>F3FY80_PSESX</name>
<sequence length="55" mass="5968">EPTLPFGLMDVQGEGRDIEEASLALDPQLNLRLRAQARQQGVSAASLVHLAWAQV</sequence>
<dbReference type="EMBL" id="AEAH01003322">
    <property type="protein sequence ID" value="EGH35172.1"/>
    <property type="molecule type" value="Genomic_DNA"/>
</dbReference>
<proteinExistence type="predicted"/>
<accession>F3FY80</accession>
<feature type="non-terminal residue" evidence="1">
    <location>
        <position position="1"/>
    </location>
</feature>
<feature type="non-terminal residue" evidence="1">
    <location>
        <position position="55"/>
    </location>
</feature>
<gene>
    <name evidence="1" type="ORF">PSYJA_41732</name>
</gene>
<reference evidence="1 2" key="1">
    <citation type="journal article" date="2011" name="PLoS Pathog.">
        <title>Dynamic evolution of pathogenicity revealed by sequencing and comparative genomics of 19 Pseudomonas syringae isolates.</title>
        <authorList>
            <person name="Baltrus D.A."/>
            <person name="Nishimura M.T."/>
            <person name="Romanchuk A."/>
            <person name="Chang J.H."/>
            <person name="Mukhtar M.S."/>
            <person name="Cherkis K."/>
            <person name="Roach J."/>
            <person name="Grant S.R."/>
            <person name="Jones C.D."/>
            <person name="Dangl J.L."/>
        </authorList>
    </citation>
    <scope>NUCLEOTIDE SEQUENCE [LARGE SCALE GENOMIC DNA]</scope>
    <source>
        <strain evidence="2">M301072PT</strain>
    </source>
</reference>
<dbReference type="SUPFAM" id="SSF52777">
    <property type="entry name" value="CoA-dependent acyltransferases"/>
    <property type="match status" value="1"/>
</dbReference>
<dbReference type="AlphaFoldDB" id="F3FY80"/>
<organism evidence="1 2">
    <name type="scientific">Pseudomonas syringae pv. japonica str. M301072</name>
    <dbReference type="NCBI Taxonomy" id="629262"/>
    <lineage>
        <taxon>Bacteria</taxon>
        <taxon>Pseudomonadati</taxon>
        <taxon>Pseudomonadota</taxon>
        <taxon>Gammaproteobacteria</taxon>
        <taxon>Pseudomonadales</taxon>
        <taxon>Pseudomonadaceae</taxon>
        <taxon>Pseudomonas</taxon>
        <taxon>Pseudomonas syringae</taxon>
    </lineage>
</organism>
<dbReference type="Proteomes" id="UP000004471">
    <property type="component" value="Unassembled WGS sequence"/>
</dbReference>
<evidence type="ECO:0000313" key="2">
    <source>
        <dbReference type="Proteomes" id="UP000004471"/>
    </source>
</evidence>